<gene>
    <name evidence="1" type="ORF">J8J14_21970</name>
</gene>
<comment type="caution">
    <text evidence="1">The sequence shown here is derived from an EMBL/GenBank/DDBJ whole genome shotgun (WGS) entry which is preliminary data.</text>
</comment>
<name>A0ABS4AKM5_9PROT</name>
<dbReference type="EMBL" id="JAGIZB010000036">
    <property type="protein sequence ID" value="MBP0447431.1"/>
    <property type="molecule type" value="Genomic_DNA"/>
</dbReference>
<dbReference type="Proteomes" id="UP000681594">
    <property type="component" value="Unassembled WGS sequence"/>
</dbReference>
<accession>A0ABS4AKM5</accession>
<keyword evidence="2" id="KW-1185">Reference proteome</keyword>
<protein>
    <recommendedName>
        <fullName evidence="3">Transposase</fullName>
    </recommendedName>
</protein>
<evidence type="ECO:0000313" key="2">
    <source>
        <dbReference type="Proteomes" id="UP000681594"/>
    </source>
</evidence>
<organism evidence="1 2">
    <name type="scientific">Pararoseomonas baculiformis</name>
    <dbReference type="NCBI Taxonomy" id="2820812"/>
    <lineage>
        <taxon>Bacteria</taxon>
        <taxon>Pseudomonadati</taxon>
        <taxon>Pseudomonadota</taxon>
        <taxon>Alphaproteobacteria</taxon>
        <taxon>Acetobacterales</taxon>
        <taxon>Acetobacteraceae</taxon>
        <taxon>Pararoseomonas</taxon>
    </lineage>
</organism>
<proteinExistence type="predicted"/>
<reference evidence="1 2" key="1">
    <citation type="submission" date="2021-03" db="EMBL/GenBank/DDBJ databases">
        <authorList>
            <person name="So Y."/>
        </authorList>
    </citation>
    <scope>NUCLEOTIDE SEQUENCE [LARGE SCALE GENOMIC DNA]</scope>
    <source>
        <strain evidence="1 2">SSH11</strain>
    </source>
</reference>
<evidence type="ECO:0008006" key="3">
    <source>
        <dbReference type="Google" id="ProtNLM"/>
    </source>
</evidence>
<sequence length="58" mass="6441">MKRLVRPGLGFASFRTARRTLAGYEAMAMVRKGQVPKLDGRNMRAQAAFIAELFQIAA</sequence>
<evidence type="ECO:0000313" key="1">
    <source>
        <dbReference type="EMBL" id="MBP0447431.1"/>
    </source>
</evidence>